<proteinExistence type="predicted"/>
<dbReference type="OrthoDB" id="3946232at2759"/>
<feature type="compositionally biased region" description="Basic and acidic residues" evidence="1">
    <location>
        <begin position="252"/>
        <end position="279"/>
    </location>
</feature>
<protein>
    <submittedName>
        <fullName evidence="2">Uncharacterized protein</fullName>
    </submittedName>
</protein>
<feature type="compositionally biased region" description="Basic and acidic residues" evidence="1">
    <location>
        <begin position="130"/>
        <end position="156"/>
    </location>
</feature>
<gene>
    <name evidence="2" type="ORF">AMS68_006948</name>
</gene>
<organism evidence="2 3">
    <name type="scientific">Peltaster fructicola</name>
    <dbReference type="NCBI Taxonomy" id="286661"/>
    <lineage>
        <taxon>Eukaryota</taxon>
        <taxon>Fungi</taxon>
        <taxon>Dikarya</taxon>
        <taxon>Ascomycota</taxon>
        <taxon>Pezizomycotina</taxon>
        <taxon>Dothideomycetes</taxon>
        <taxon>Dothideomycetes incertae sedis</taxon>
        <taxon>Peltaster</taxon>
    </lineage>
</organism>
<keyword evidence="3" id="KW-1185">Reference proteome</keyword>
<sequence>MSSGAQSFLDKLKDVFSKIFKSKKRQESSFKTPQELQRSRYGTADATPEKRSPAVAGARTAEISQSPPAPAPAPAPAKTSMQASRAPPAIQRLREAMNNDAADVSPTEPPTFRTDRPHSAAVSALEQEGVAERVNKAGETEPVKDSAGKEEDKRPISDIAAPNSQKTAQSPTIAERTAGPAHAQSPISTTETAVEPEAEESEVPPYTEDTAKTEYPAEKTQNRYPDEKAQSRYPEEKAHSRYTEEAVQSTYPKEKAPVERYAEERSEPESDLVPADRVDPTTAPEVVNRFDDEKVPVITEPPATTPAESKFRMSATSGPLEDYPDYYGS</sequence>
<name>A0A6H0Y3E3_9PEZI</name>
<dbReference type="AlphaFoldDB" id="A0A6H0Y3E3"/>
<feature type="compositionally biased region" description="Polar residues" evidence="1">
    <location>
        <begin position="162"/>
        <end position="172"/>
    </location>
</feature>
<evidence type="ECO:0000256" key="1">
    <source>
        <dbReference type="SAM" id="MobiDB-lite"/>
    </source>
</evidence>
<dbReference type="Proteomes" id="UP000503462">
    <property type="component" value="Chromosome 5"/>
</dbReference>
<dbReference type="EMBL" id="CP051143">
    <property type="protein sequence ID" value="QIX01431.1"/>
    <property type="molecule type" value="Genomic_DNA"/>
</dbReference>
<feature type="compositionally biased region" description="Basic and acidic residues" evidence="1">
    <location>
        <begin position="209"/>
        <end position="244"/>
    </location>
</feature>
<evidence type="ECO:0000313" key="3">
    <source>
        <dbReference type="Proteomes" id="UP000503462"/>
    </source>
</evidence>
<evidence type="ECO:0000313" key="2">
    <source>
        <dbReference type="EMBL" id="QIX01431.1"/>
    </source>
</evidence>
<reference evidence="2 3" key="1">
    <citation type="journal article" date="2016" name="Sci. Rep.">
        <title>Peltaster fructicola genome reveals evolution from an invasive phytopathogen to an ectophytic parasite.</title>
        <authorList>
            <person name="Xu C."/>
            <person name="Chen H."/>
            <person name="Gleason M.L."/>
            <person name="Xu J.R."/>
            <person name="Liu H."/>
            <person name="Zhang R."/>
            <person name="Sun G."/>
        </authorList>
    </citation>
    <scope>NUCLEOTIDE SEQUENCE [LARGE SCALE GENOMIC DNA]</scope>
    <source>
        <strain evidence="2 3">LNHT1506</strain>
    </source>
</reference>
<accession>A0A6H0Y3E3</accession>
<feature type="region of interest" description="Disordered" evidence="1">
    <location>
        <begin position="20"/>
        <end position="329"/>
    </location>
</feature>